<dbReference type="Proteomes" id="UP000004775">
    <property type="component" value="Unassembled WGS sequence"/>
</dbReference>
<organism evidence="1 2">
    <name type="scientific">Microcystis aeruginosa PCC 9809</name>
    <dbReference type="NCBI Taxonomy" id="1160285"/>
    <lineage>
        <taxon>Bacteria</taxon>
        <taxon>Bacillati</taxon>
        <taxon>Cyanobacteriota</taxon>
        <taxon>Cyanophyceae</taxon>
        <taxon>Oscillatoriophycideae</taxon>
        <taxon>Chroococcales</taxon>
        <taxon>Microcystaceae</taxon>
        <taxon>Microcystis</taxon>
    </lineage>
</organism>
<gene>
    <name evidence="1" type="ORF">MICAH_5310006</name>
</gene>
<dbReference type="EMBL" id="CAIO01000481">
    <property type="protein sequence ID" value="CCI28751.1"/>
    <property type="molecule type" value="Genomic_DNA"/>
</dbReference>
<protein>
    <submittedName>
        <fullName evidence="1">Uncharacterized protein</fullName>
    </submittedName>
</protein>
<sequence length="38" mass="4332">MGEKILILRQGFCKATGQHLGILLKCPYHEVDFTTDRV</sequence>
<name>I4I377_MICAE</name>
<accession>I4I377</accession>
<dbReference type="AlphaFoldDB" id="I4I377"/>
<dbReference type="HOGENOM" id="CLU_215380_0_0_3"/>
<proteinExistence type="predicted"/>
<evidence type="ECO:0000313" key="1">
    <source>
        <dbReference type="EMBL" id="CCI28751.1"/>
    </source>
</evidence>
<reference evidence="1 2" key="1">
    <citation type="submission" date="2012-04" db="EMBL/GenBank/DDBJ databases">
        <authorList>
            <person name="Genoscope - CEA"/>
        </authorList>
    </citation>
    <scope>NUCLEOTIDE SEQUENCE [LARGE SCALE GENOMIC DNA]</scope>
    <source>
        <strain evidence="1 2">9809</strain>
    </source>
</reference>
<comment type="caution">
    <text evidence="1">The sequence shown here is derived from an EMBL/GenBank/DDBJ whole genome shotgun (WGS) entry which is preliminary data.</text>
</comment>
<evidence type="ECO:0000313" key="2">
    <source>
        <dbReference type="Proteomes" id="UP000004775"/>
    </source>
</evidence>